<name>A0A0C2ZNR5_9AGAM</name>
<evidence type="ECO:0000313" key="2">
    <source>
        <dbReference type="Proteomes" id="UP000053989"/>
    </source>
</evidence>
<protein>
    <submittedName>
        <fullName evidence="1">Uncharacterized protein</fullName>
    </submittedName>
</protein>
<dbReference type="HOGENOM" id="CLU_155374_1_1_1"/>
<sequence length="68" mass="7867">HPLAYVEWFTSLHRRDPVSGQFIITHSTHNHQHNVSVISAHRFTHPCHLQAQCGRNISVDWTSDNVLE</sequence>
<reference evidence="1 2" key="1">
    <citation type="submission" date="2014-04" db="EMBL/GenBank/DDBJ databases">
        <authorList>
            <consortium name="DOE Joint Genome Institute"/>
            <person name="Kuo A."/>
            <person name="Kohler A."/>
            <person name="Nagy L.G."/>
            <person name="Floudas D."/>
            <person name="Copeland A."/>
            <person name="Barry K.W."/>
            <person name="Cichocki N."/>
            <person name="Veneault-Fourrey C."/>
            <person name="LaButti K."/>
            <person name="Lindquist E.A."/>
            <person name="Lipzen A."/>
            <person name="Lundell T."/>
            <person name="Morin E."/>
            <person name="Murat C."/>
            <person name="Sun H."/>
            <person name="Tunlid A."/>
            <person name="Henrissat B."/>
            <person name="Grigoriev I.V."/>
            <person name="Hibbett D.S."/>
            <person name="Martin F."/>
            <person name="Nordberg H.P."/>
            <person name="Cantor M.N."/>
            <person name="Hua S.X."/>
        </authorList>
    </citation>
    <scope>NUCLEOTIDE SEQUENCE [LARGE SCALE GENOMIC DNA]</scope>
    <source>
        <strain evidence="1 2">Foug A</strain>
    </source>
</reference>
<dbReference type="OrthoDB" id="3244185at2759"/>
<feature type="non-terminal residue" evidence="1">
    <location>
        <position position="68"/>
    </location>
</feature>
<gene>
    <name evidence="1" type="ORF">SCLCIDRAFT_63513</name>
</gene>
<dbReference type="EMBL" id="KN822036">
    <property type="protein sequence ID" value="KIM63193.1"/>
    <property type="molecule type" value="Genomic_DNA"/>
</dbReference>
<reference evidence="2" key="2">
    <citation type="submission" date="2015-01" db="EMBL/GenBank/DDBJ databases">
        <title>Evolutionary Origins and Diversification of the Mycorrhizal Mutualists.</title>
        <authorList>
            <consortium name="DOE Joint Genome Institute"/>
            <consortium name="Mycorrhizal Genomics Consortium"/>
            <person name="Kohler A."/>
            <person name="Kuo A."/>
            <person name="Nagy L.G."/>
            <person name="Floudas D."/>
            <person name="Copeland A."/>
            <person name="Barry K.W."/>
            <person name="Cichocki N."/>
            <person name="Veneault-Fourrey C."/>
            <person name="LaButti K."/>
            <person name="Lindquist E.A."/>
            <person name="Lipzen A."/>
            <person name="Lundell T."/>
            <person name="Morin E."/>
            <person name="Murat C."/>
            <person name="Riley R."/>
            <person name="Ohm R."/>
            <person name="Sun H."/>
            <person name="Tunlid A."/>
            <person name="Henrissat B."/>
            <person name="Grigoriev I.V."/>
            <person name="Hibbett D.S."/>
            <person name="Martin F."/>
        </authorList>
    </citation>
    <scope>NUCLEOTIDE SEQUENCE [LARGE SCALE GENOMIC DNA]</scope>
    <source>
        <strain evidence="2">Foug A</strain>
    </source>
</reference>
<organism evidence="1 2">
    <name type="scientific">Scleroderma citrinum Foug A</name>
    <dbReference type="NCBI Taxonomy" id="1036808"/>
    <lineage>
        <taxon>Eukaryota</taxon>
        <taxon>Fungi</taxon>
        <taxon>Dikarya</taxon>
        <taxon>Basidiomycota</taxon>
        <taxon>Agaricomycotina</taxon>
        <taxon>Agaricomycetes</taxon>
        <taxon>Agaricomycetidae</taxon>
        <taxon>Boletales</taxon>
        <taxon>Sclerodermatineae</taxon>
        <taxon>Sclerodermataceae</taxon>
        <taxon>Scleroderma</taxon>
    </lineage>
</organism>
<feature type="non-terminal residue" evidence="1">
    <location>
        <position position="1"/>
    </location>
</feature>
<dbReference type="STRING" id="1036808.A0A0C2ZNR5"/>
<dbReference type="AlphaFoldDB" id="A0A0C2ZNR5"/>
<keyword evidence="2" id="KW-1185">Reference proteome</keyword>
<proteinExistence type="predicted"/>
<evidence type="ECO:0000313" key="1">
    <source>
        <dbReference type="EMBL" id="KIM63193.1"/>
    </source>
</evidence>
<accession>A0A0C2ZNR5</accession>
<dbReference type="Proteomes" id="UP000053989">
    <property type="component" value="Unassembled WGS sequence"/>
</dbReference>
<dbReference type="InParanoid" id="A0A0C2ZNR5"/>